<evidence type="ECO:0000313" key="3">
    <source>
        <dbReference type="Proteomes" id="UP001519291"/>
    </source>
</evidence>
<keyword evidence="3" id="KW-1185">Reference proteome</keyword>
<dbReference type="PROSITE" id="PS50003">
    <property type="entry name" value="PH_DOMAIN"/>
    <property type="match status" value="1"/>
</dbReference>
<comment type="caution">
    <text evidence="2">The sequence shown here is derived from an EMBL/GenBank/DDBJ whole genome shotgun (WGS) entry which is preliminary data.</text>
</comment>
<dbReference type="EMBL" id="JAGIOH010000001">
    <property type="protein sequence ID" value="MBP2400704.1"/>
    <property type="molecule type" value="Genomic_DNA"/>
</dbReference>
<evidence type="ECO:0000259" key="1">
    <source>
        <dbReference type="PROSITE" id="PS50003"/>
    </source>
</evidence>
<feature type="domain" description="PH" evidence="1">
    <location>
        <begin position="1"/>
        <end position="23"/>
    </location>
</feature>
<protein>
    <recommendedName>
        <fullName evidence="1">PH domain-containing protein</fullName>
    </recommendedName>
</protein>
<accession>A0ABS4XW17</accession>
<gene>
    <name evidence="2" type="ORF">JO379_000173</name>
</gene>
<dbReference type="Proteomes" id="UP001519291">
    <property type="component" value="Unassembled WGS sequence"/>
</dbReference>
<evidence type="ECO:0000313" key="2">
    <source>
        <dbReference type="EMBL" id="MBP2400704.1"/>
    </source>
</evidence>
<dbReference type="InterPro" id="IPR001849">
    <property type="entry name" value="PH_domain"/>
</dbReference>
<sequence>MNADYAAENEADRWLDALDRALACPMGYVSDLIFWPPAGELSAEEVVDQALAYRPIAL</sequence>
<organism evidence="2 3">
    <name type="scientific">Streptomyces syringium</name>
    <dbReference type="NCBI Taxonomy" id="76729"/>
    <lineage>
        <taxon>Bacteria</taxon>
        <taxon>Bacillati</taxon>
        <taxon>Actinomycetota</taxon>
        <taxon>Actinomycetes</taxon>
        <taxon>Kitasatosporales</taxon>
        <taxon>Streptomycetaceae</taxon>
        <taxon>Streptomyces</taxon>
    </lineage>
</organism>
<proteinExistence type="predicted"/>
<reference evidence="2 3" key="1">
    <citation type="submission" date="2021-03" db="EMBL/GenBank/DDBJ databases">
        <title>Sequencing the genomes of 1000 actinobacteria strains.</title>
        <authorList>
            <person name="Klenk H.-P."/>
        </authorList>
    </citation>
    <scope>NUCLEOTIDE SEQUENCE [LARGE SCALE GENOMIC DNA]</scope>
    <source>
        <strain evidence="2 3">DSM 41480</strain>
    </source>
</reference>
<name>A0ABS4XW17_9ACTN</name>